<evidence type="ECO:0000313" key="8">
    <source>
        <dbReference type="EMBL" id="VAX22023.1"/>
    </source>
</evidence>
<keyword evidence="4" id="KW-0520">NAD</keyword>
<dbReference type="Gene3D" id="1.10.8.610">
    <property type="entry name" value="SirC, precorrin-2 dehydrogenase, C-terminal helical domain-like"/>
    <property type="match status" value="1"/>
</dbReference>
<dbReference type="PANTHER" id="PTHR35330">
    <property type="entry name" value="SIROHEME BIOSYNTHESIS PROTEIN MET8"/>
    <property type="match status" value="1"/>
</dbReference>
<feature type="domain" description="Siroheme synthase central" evidence="7">
    <location>
        <begin position="120"/>
        <end position="146"/>
    </location>
</feature>
<dbReference type="GO" id="GO:0019354">
    <property type="term" value="P:siroheme biosynthetic process"/>
    <property type="evidence" value="ECO:0007669"/>
    <property type="project" value="UniProtKB-UniPathway"/>
</dbReference>
<sequence length="210" mass="23250">MSSFYPIFLDIKGKKCLVVGGGSVAERKVKSLLKFAAKVTVVAPQVSPEIENLAVNQNLTIVKARFEPSHMENAVLAIGSANSKEVNQTVYNEAEKLKIPVNIVDQPELCTFMVPSLVRRGDLSIAISTSGKSPAVAKTVRKLLEAEFGNEWGEYLEIMGEARKIAFKTEPEQKKREEMFNEIVKANLLEMIREGNSDGARRKAMEIIKP</sequence>
<comment type="catalytic activity">
    <reaction evidence="6">
        <text>precorrin-2 + NAD(+) = sirohydrochlorin + NADH + 2 H(+)</text>
        <dbReference type="Rhea" id="RHEA:15613"/>
        <dbReference type="ChEBI" id="CHEBI:15378"/>
        <dbReference type="ChEBI" id="CHEBI:57540"/>
        <dbReference type="ChEBI" id="CHEBI:57945"/>
        <dbReference type="ChEBI" id="CHEBI:58351"/>
        <dbReference type="ChEBI" id="CHEBI:58827"/>
        <dbReference type="EC" id="1.3.1.76"/>
    </reaction>
</comment>
<evidence type="ECO:0000256" key="6">
    <source>
        <dbReference type="ARBA" id="ARBA00047561"/>
    </source>
</evidence>
<dbReference type="InterPro" id="IPR042518">
    <property type="entry name" value="SirC_C"/>
</dbReference>
<dbReference type="Pfam" id="PF14824">
    <property type="entry name" value="Sirohm_synth_M"/>
    <property type="match status" value="1"/>
</dbReference>
<evidence type="ECO:0000256" key="1">
    <source>
        <dbReference type="ARBA" id="ARBA00005010"/>
    </source>
</evidence>
<name>A0A3B1CBH2_9ZZZZ</name>
<evidence type="ECO:0000256" key="2">
    <source>
        <dbReference type="ARBA" id="ARBA00012400"/>
    </source>
</evidence>
<dbReference type="NCBIfam" id="TIGR01470">
    <property type="entry name" value="cysG_Nterm"/>
    <property type="match status" value="1"/>
</dbReference>
<reference evidence="8" key="1">
    <citation type="submission" date="2018-06" db="EMBL/GenBank/DDBJ databases">
        <authorList>
            <person name="Zhirakovskaya E."/>
        </authorList>
    </citation>
    <scope>NUCLEOTIDE SEQUENCE</scope>
</reference>
<dbReference type="InterPro" id="IPR028281">
    <property type="entry name" value="Sirohaem_synthase_central"/>
</dbReference>
<dbReference type="Pfam" id="PF13241">
    <property type="entry name" value="NAD_binding_7"/>
    <property type="match status" value="1"/>
</dbReference>
<dbReference type="EMBL" id="UOGC01000131">
    <property type="protein sequence ID" value="VAX22023.1"/>
    <property type="molecule type" value="Genomic_DNA"/>
</dbReference>
<organism evidence="8">
    <name type="scientific">hydrothermal vent metagenome</name>
    <dbReference type="NCBI Taxonomy" id="652676"/>
    <lineage>
        <taxon>unclassified sequences</taxon>
        <taxon>metagenomes</taxon>
        <taxon>ecological metagenomes</taxon>
    </lineage>
</organism>
<keyword evidence="3 8" id="KW-0560">Oxidoreductase</keyword>
<comment type="pathway">
    <text evidence="1">Porphyrin-containing compound metabolism; siroheme biosynthesis; sirohydrochlorin from precorrin-2: step 1/1.</text>
</comment>
<dbReference type="InterPro" id="IPR006367">
    <property type="entry name" value="Sirohaem_synthase_N"/>
</dbReference>
<evidence type="ECO:0000259" key="7">
    <source>
        <dbReference type="Pfam" id="PF14824"/>
    </source>
</evidence>
<dbReference type="GO" id="GO:0004325">
    <property type="term" value="F:ferrochelatase activity"/>
    <property type="evidence" value="ECO:0007669"/>
    <property type="project" value="InterPro"/>
</dbReference>
<dbReference type="Gene3D" id="3.40.50.720">
    <property type="entry name" value="NAD(P)-binding Rossmann-like Domain"/>
    <property type="match status" value="1"/>
</dbReference>
<proteinExistence type="predicted"/>
<dbReference type="SUPFAM" id="SSF51735">
    <property type="entry name" value="NAD(P)-binding Rossmann-fold domains"/>
    <property type="match status" value="1"/>
</dbReference>
<evidence type="ECO:0000256" key="4">
    <source>
        <dbReference type="ARBA" id="ARBA00023027"/>
    </source>
</evidence>
<evidence type="ECO:0000256" key="3">
    <source>
        <dbReference type="ARBA" id="ARBA00023002"/>
    </source>
</evidence>
<dbReference type="AlphaFoldDB" id="A0A3B1CBH2"/>
<keyword evidence="8" id="KW-0456">Lyase</keyword>
<gene>
    <name evidence="8" type="ORF">MNBD_NITROSPINAE01-707</name>
</gene>
<dbReference type="SUPFAM" id="SSF75615">
    <property type="entry name" value="Siroheme synthase middle domains-like"/>
    <property type="match status" value="1"/>
</dbReference>
<accession>A0A3B1CBH2</accession>
<dbReference type="GO" id="GO:0043115">
    <property type="term" value="F:precorrin-2 dehydrogenase activity"/>
    <property type="evidence" value="ECO:0007669"/>
    <property type="project" value="UniProtKB-EC"/>
</dbReference>
<dbReference type="UniPathway" id="UPA00262">
    <property type="reaction ID" value="UER00222"/>
</dbReference>
<keyword evidence="5" id="KW-0627">Porphyrin biosynthesis</keyword>
<protein>
    <recommendedName>
        <fullName evidence="2">precorrin-2 dehydrogenase</fullName>
        <ecNumber evidence="2">1.3.1.76</ecNumber>
    </recommendedName>
</protein>
<dbReference type="PANTHER" id="PTHR35330:SF1">
    <property type="entry name" value="SIROHEME BIOSYNTHESIS PROTEIN MET8"/>
    <property type="match status" value="1"/>
</dbReference>
<dbReference type="InterPro" id="IPR036291">
    <property type="entry name" value="NAD(P)-bd_dom_sf"/>
</dbReference>
<evidence type="ECO:0000256" key="5">
    <source>
        <dbReference type="ARBA" id="ARBA00023244"/>
    </source>
</evidence>
<dbReference type="EC" id="1.3.1.76" evidence="2"/>
<dbReference type="InterPro" id="IPR028161">
    <property type="entry name" value="Met8-like"/>
</dbReference>